<proteinExistence type="predicted"/>
<name>A0A7W4UFL9_9CELL</name>
<dbReference type="AlphaFoldDB" id="A0A7W4UFL9"/>
<dbReference type="Proteomes" id="UP000518206">
    <property type="component" value="Unassembled WGS sequence"/>
</dbReference>
<keyword evidence="2" id="KW-0472">Membrane</keyword>
<reference evidence="3 4" key="1">
    <citation type="submission" date="2020-08" db="EMBL/GenBank/DDBJ databases">
        <title>The Agave Microbiome: Exploring the role of microbial communities in plant adaptations to desert environments.</title>
        <authorList>
            <person name="Partida-Martinez L.P."/>
        </authorList>
    </citation>
    <scope>NUCLEOTIDE SEQUENCE [LARGE SCALE GENOMIC DNA]</scope>
    <source>
        <strain evidence="3 4">RAS26</strain>
    </source>
</reference>
<organism evidence="3 4">
    <name type="scientific">Cellulomonas cellasea</name>
    <dbReference type="NCBI Taxonomy" id="43670"/>
    <lineage>
        <taxon>Bacteria</taxon>
        <taxon>Bacillati</taxon>
        <taxon>Actinomycetota</taxon>
        <taxon>Actinomycetes</taxon>
        <taxon>Micrococcales</taxon>
        <taxon>Cellulomonadaceae</taxon>
        <taxon>Cellulomonas</taxon>
    </lineage>
</organism>
<protein>
    <submittedName>
        <fullName evidence="3">Uncharacterized protein</fullName>
    </submittedName>
</protein>
<evidence type="ECO:0000256" key="1">
    <source>
        <dbReference type="SAM" id="MobiDB-lite"/>
    </source>
</evidence>
<dbReference type="RefSeq" id="WP_183296157.1">
    <property type="nucleotide sequence ID" value="NZ_JACHVX010000003.1"/>
</dbReference>
<keyword evidence="2" id="KW-0812">Transmembrane</keyword>
<keyword evidence="2" id="KW-1133">Transmembrane helix</keyword>
<evidence type="ECO:0000313" key="4">
    <source>
        <dbReference type="Proteomes" id="UP000518206"/>
    </source>
</evidence>
<sequence length="309" mass="32511">MTSDDDAQDLLARLDAVVPRIDVRTSRVIPRARRRRALRRTVGTLVVAGVVAGTGWVAQAQPWSPRTVTLLPAQPTAEAPSVPATPPPPPPPAVEPASAVSPVPPGSWWYARHQSAGAEGAAAINESWLSPHQPGLLVWGEDLANATGVGPRNVLGTFVIDGERIEMLRDVSRLPTDPAALESVFRASVEPDRRSGTDDEKVYGMAYDLLIEAGLLPEGLRHAAWSVAAGLPGSAVTPGADSTGRPGEVLDHPRAQNGAERLVRDPATGLLLELGSSGSMTVIVEQRVVDAVPVEPTLESSGCTAWESC</sequence>
<feature type="transmembrane region" description="Helical" evidence="2">
    <location>
        <begin position="37"/>
        <end position="58"/>
    </location>
</feature>
<feature type="region of interest" description="Disordered" evidence="1">
    <location>
        <begin position="75"/>
        <end position="100"/>
    </location>
</feature>
<gene>
    <name evidence="3" type="ORF">FHR80_002217</name>
</gene>
<feature type="compositionally biased region" description="Pro residues" evidence="1">
    <location>
        <begin position="83"/>
        <end position="94"/>
    </location>
</feature>
<evidence type="ECO:0000256" key="2">
    <source>
        <dbReference type="SAM" id="Phobius"/>
    </source>
</evidence>
<comment type="caution">
    <text evidence="3">The sequence shown here is derived from an EMBL/GenBank/DDBJ whole genome shotgun (WGS) entry which is preliminary data.</text>
</comment>
<accession>A0A7W4UFL9</accession>
<feature type="region of interest" description="Disordered" evidence="1">
    <location>
        <begin position="237"/>
        <end position="258"/>
    </location>
</feature>
<evidence type="ECO:0000313" key="3">
    <source>
        <dbReference type="EMBL" id="MBB2923292.1"/>
    </source>
</evidence>
<dbReference type="EMBL" id="JACHVX010000003">
    <property type="protein sequence ID" value="MBB2923292.1"/>
    <property type="molecule type" value="Genomic_DNA"/>
</dbReference>
<reference evidence="3 4" key="2">
    <citation type="submission" date="2020-08" db="EMBL/GenBank/DDBJ databases">
        <authorList>
            <person name="Partida-Martinez L."/>
            <person name="Huntemann M."/>
            <person name="Clum A."/>
            <person name="Wang J."/>
            <person name="Palaniappan K."/>
            <person name="Ritter S."/>
            <person name="Chen I.-M."/>
            <person name="Stamatis D."/>
            <person name="Reddy T."/>
            <person name="O'Malley R."/>
            <person name="Daum C."/>
            <person name="Shapiro N."/>
            <person name="Ivanova N."/>
            <person name="Kyrpides N."/>
            <person name="Woyke T."/>
        </authorList>
    </citation>
    <scope>NUCLEOTIDE SEQUENCE [LARGE SCALE GENOMIC DNA]</scope>
    <source>
        <strain evidence="3 4">RAS26</strain>
    </source>
</reference>